<feature type="modified residue" description="4-aspartylphosphate" evidence="1">
    <location>
        <position position="55"/>
    </location>
</feature>
<evidence type="ECO:0000259" key="2">
    <source>
        <dbReference type="PROSITE" id="PS50110"/>
    </source>
</evidence>
<feature type="domain" description="HTH LytTR-type" evidence="3">
    <location>
        <begin position="158"/>
        <end position="229"/>
    </location>
</feature>
<dbReference type="Pfam" id="PF04397">
    <property type="entry name" value="LytTR"/>
    <property type="match status" value="1"/>
</dbReference>
<dbReference type="SUPFAM" id="SSF52172">
    <property type="entry name" value="CheY-like"/>
    <property type="match status" value="1"/>
</dbReference>
<dbReference type="InterPro" id="IPR011006">
    <property type="entry name" value="CheY-like_superfamily"/>
</dbReference>
<dbReference type="Proteomes" id="UP000753802">
    <property type="component" value="Unassembled WGS sequence"/>
</dbReference>
<dbReference type="EMBL" id="JAACJS010000011">
    <property type="protein sequence ID" value="NCI49353.1"/>
    <property type="molecule type" value="Genomic_DNA"/>
</dbReference>
<dbReference type="Gene3D" id="2.40.50.1020">
    <property type="entry name" value="LytTr DNA-binding domain"/>
    <property type="match status" value="1"/>
</dbReference>
<keyword evidence="5" id="KW-1185">Reference proteome</keyword>
<accession>A0ABW9ZQI3</accession>
<dbReference type="Gene3D" id="3.40.50.2300">
    <property type="match status" value="1"/>
</dbReference>
<dbReference type="PANTHER" id="PTHR37299">
    <property type="entry name" value="TRANSCRIPTIONAL REGULATOR-RELATED"/>
    <property type="match status" value="1"/>
</dbReference>
<name>A0ABW9ZQI3_9BACT</name>
<feature type="domain" description="Response regulatory" evidence="2">
    <location>
        <begin position="4"/>
        <end position="115"/>
    </location>
</feature>
<organism evidence="4 5">
    <name type="scientific">Sediminibacterium roseum</name>
    <dbReference type="NCBI Taxonomy" id="1978412"/>
    <lineage>
        <taxon>Bacteria</taxon>
        <taxon>Pseudomonadati</taxon>
        <taxon>Bacteroidota</taxon>
        <taxon>Chitinophagia</taxon>
        <taxon>Chitinophagales</taxon>
        <taxon>Chitinophagaceae</taxon>
        <taxon>Sediminibacterium</taxon>
    </lineage>
</organism>
<dbReference type="InterPro" id="IPR046947">
    <property type="entry name" value="LytR-like"/>
</dbReference>
<dbReference type="PANTHER" id="PTHR37299:SF1">
    <property type="entry name" value="STAGE 0 SPORULATION PROTEIN A HOMOLOG"/>
    <property type="match status" value="1"/>
</dbReference>
<evidence type="ECO:0000313" key="5">
    <source>
        <dbReference type="Proteomes" id="UP000753802"/>
    </source>
</evidence>
<evidence type="ECO:0000259" key="3">
    <source>
        <dbReference type="PROSITE" id="PS50930"/>
    </source>
</evidence>
<dbReference type="PROSITE" id="PS50930">
    <property type="entry name" value="HTH_LYTTR"/>
    <property type="match status" value="1"/>
</dbReference>
<reference evidence="4 5" key="1">
    <citation type="submission" date="2020-01" db="EMBL/GenBank/DDBJ databases">
        <title>Genome analysis.</title>
        <authorList>
            <person name="Wu S."/>
            <person name="Wang G."/>
        </authorList>
    </citation>
    <scope>NUCLEOTIDE SEQUENCE [LARGE SCALE GENOMIC DNA]</scope>
    <source>
        <strain evidence="4 5">SYL130</strain>
    </source>
</reference>
<dbReference type="SMART" id="SM00448">
    <property type="entry name" value="REC"/>
    <property type="match status" value="1"/>
</dbReference>
<dbReference type="Pfam" id="PF00072">
    <property type="entry name" value="Response_reg"/>
    <property type="match status" value="1"/>
</dbReference>
<dbReference type="SMART" id="SM00850">
    <property type="entry name" value="LytTR"/>
    <property type="match status" value="1"/>
</dbReference>
<evidence type="ECO:0000313" key="4">
    <source>
        <dbReference type="EMBL" id="NCI49353.1"/>
    </source>
</evidence>
<dbReference type="InterPro" id="IPR001789">
    <property type="entry name" value="Sig_transdc_resp-reg_receiver"/>
</dbReference>
<keyword evidence="1" id="KW-0597">Phosphoprotein</keyword>
<proteinExistence type="predicted"/>
<dbReference type="RefSeq" id="WP_161817680.1">
    <property type="nucleotide sequence ID" value="NZ_JAACJS010000011.1"/>
</dbReference>
<protein>
    <submittedName>
        <fullName evidence="4">Response regulator transcription factor</fullName>
    </submittedName>
</protein>
<dbReference type="PROSITE" id="PS50110">
    <property type="entry name" value="RESPONSE_REGULATORY"/>
    <property type="match status" value="1"/>
</dbReference>
<evidence type="ECO:0000256" key="1">
    <source>
        <dbReference type="PROSITE-ProRule" id="PRU00169"/>
    </source>
</evidence>
<gene>
    <name evidence="4" type="ORF">GWC95_05430</name>
</gene>
<comment type="caution">
    <text evidence="4">The sequence shown here is derived from an EMBL/GenBank/DDBJ whole genome shotgun (WGS) entry which is preliminary data.</text>
</comment>
<sequence>MKYKCIIVEDNILERDALAMKLKKIDSLVVRAALADGMEAVSLLKSEDIDIVFSDIDMPDLSGIQLLKSLKNPPVFIFISSHSEHAAESFELDVIDYIVKPARIERLIKATNKAIEYINTKRNIHAEATVSAKTTQPLQPTALPGIDLIKSIDAQDYFFIKEKNTHIKLNMGDVLYIESMGDFSKIITTQQKTHFVLISLKNLEKQLPEKIFMRVHKQYIVNILHVQNISVSDIKLTSNDIVPVSIAYKQSLLDNLINKKSLTRFSD</sequence>
<dbReference type="InterPro" id="IPR007492">
    <property type="entry name" value="LytTR_DNA-bd_dom"/>
</dbReference>